<dbReference type="Proteomes" id="UP001279734">
    <property type="component" value="Unassembled WGS sequence"/>
</dbReference>
<gene>
    <name evidence="1" type="ORF">Nepgr_031316</name>
</gene>
<accession>A0AAD3Y519</accession>
<dbReference type="AlphaFoldDB" id="A0AAD3Y519"/>
<evidence type="ECO:0000313" key="2">
    <source>
        <dbReference type="Proteomes" id="UP001279734"/>
    </source>
</evidence>
<protein>
    <submittedName>
        <fullName evidence="1">Uncharacterized protein</fullName>
    </submittedName>
</protein>
<proteinExistence type="predicted"/>
<keyword evidence="2" id="KW-1185">Reference proteome</keyword>
<comment type="caution">
    <text evidence="1">The sequence shown here is derived from an EMBL/GenBank/DDBJ whole genome shotgun (WGS) entry which is preliminary data.</text>
</comment>
<sequence>MACKQPSRLFSTISLRPSTTDKMNCKFKDWEHQQPNQQIHRMLHYCSQQTASCNSIATLPIISTAASKPAEEQSLGIKNTSTCYSLLSHSSYTNTRQQLTSRAT</sequence>
<organism evidence="1 2">
    <name type="scientific">Nepenthes gracilis</name>
    <name type="common">Slender pitcher plant</name>
    <dbReference type="NCBI Taxonomy" id="150966"/>
    <lineage>
        <taxon>Eukaryota</taxon>
        <taxon>Viridiplantae</taxon>
        <taxon>Streptophyta</taxon>
        <taxon>Embryophyta</taxon>
        <taxon>Tracheophyta</taxon>
        <taxon>Spermatophyta</taxon>
        <taxon>Magnoliopsida</taxon>
        <taxon>eudicotyledons</taxon>
        <taxon>Gunneridae</taxon>
        <taxon>Pentapetalae</taxon>
        <taxon>Caryophyllales</taxon>
        <taxon>Nepenthaceae</taxon>
        <taxon>Nepenthes</taxon>
    </lineage>
</organism>
<name>A0AAD3Y519_NEPGR</name>
<dbReference type="EMBL" id="BSYO01000036">
    <property type="protein sequence ID" value="GMH29473.1"/>
    <property type="molecule type" value="Genomic_DNA"/>
</dbReference>
<reference evidence="1" key="1">
    <citation type="submission" date="2023-05" db="EMBL/GenBank/DDBJ databases">
        <title>Nepenthes gracilis genome sequencing.</title>
        <authorList>
            <person name="Fukushima K."/>
        </authorList>
    </citation>
    <scope>NUCLEOTIDE SEQUENCE</scope>
    <source>
        <strain evidence="1">SING2019-196</strain>
    </source>
</reference>
<evidence type="ECO:0000313" key="1">
    <source>
        <dbReference type="EMBL" id="GMH29473.1"/>
    </source>
</evidence>